<dbReference type="Pfam" id="PF00581">
    <property type="entry name" value="Rhodanese"/>
    <property type="match status" value="1"/>
</dbReference>
<gene>
    <name evidence="2" type="ORF">SAMN05421738_11272</name>
</gene>
<dbReference type="RefSeq" id="WP_221405176.1">
    <property type="nucleotide sequence ID" value="NZ_FOUZ01000012.1"/>
</dbReference>
<dbReference type="CDD" id="cd00158">
    <property type="entry name" value="RHOD"/>
    <property type="match status" value="1"/>
</dbReference>
<evidence type="ECO:0000313" key="3">
    <source>
        <dbReference type="Proteomes" id="UP000199149"/>
    </source>
</evidence>
<dbReference type="SMART" id="SM00450">
    <property type="entry name" value="RHOD"/>
    <property type="match status" value="1"/>
</dbReference>
<reference evidence="3" key="1">
    <citation type="submission" date="2016-10" db="EMBL/GenBank/DDBJ databases">
        <authorList>
            <person name="Varghese N."/>
            <person name="Submissions S."/>
        </authorList>
    </citation>
    <scope>NUCLEOTIDE SEQUENCE [LARGE SCALE GENOMIC DNA]</scope>
    <source>
        <strain evidence="3">XJ109</strain>
    </source>
</reference>
<dbReference type="PANTHER" id="PTHR43031">
    <property type="entry name" value="FAD-DEPENDENT OXIDOREDUCTASE"/>
    <property type="match status" value="1"/>
</dbReference>
<evidence type="ECO:0000313" key="2">
    <source>
        <dbReference type="EMBL" id="SFN44078.1"/>
    </source>
</evidence>
<dbReference type="SUPFAM" id="SSF52821">
    <property type="entry name" value="Rhodanese/Cell cycle control phosphatase"/>
    <property type="match status" value="1"/>
</dbReference>
<dbReference type="AlphaFoldDB" id="A0A1I4Z1I1"/>
<evidence type="ECO:0000259" key="1">
    <source>
        <dbReference type="PROSITE" id="PS50206"/>
    </source>
</evidence>
<dbReference type="EMBL" id="FOUZ01000012">
    <property type="protein sequence ID" value="SFN44078.1"/>
    <property type="molecule type" value="Genomic_DNA"/>
</dbReference>
<dbReference type="Proteomes" id="UP000199149">
    <property type="component" value="Unassembled WGS sequence"/>
</dbReference>
<dbReference type="InterPro" id="IPR001763">
    <property type="entry name" value="Rhodanese-like_dom"/>
</dbReference>
<dbReference type="PROSITE" id="PS50206">
    <property type="entry name" value="RHODANESE_3"/>
    <property type="match status" value="1"/>
</dbReference>
<name>A0A1I4Z1I1_9FLAO</name>
<keyword evidence="3" id="KW-1185">Reference proteome</keyword>
<dbReference type="InterPro" id="IPR050229">
    <property type="entry name" value="GlpE_sulfurtransferase"/>
</dbReference>
<protein>
    <submittedName>
        <fullName evidence="2">Rhodanese-like domain-containing protein</fullName>
    </submittedName>
</protein>
<sequence>MMMSNSNTEEYLNNGAILLDVRTEAEFSDSHHPKSVNIPLQVLKSRLNELDNQKAIVTVCRSGARSGQAAIILREKGFDTINGGPWNLI</sequence>
<proteinExistence type="predicted"/>
<feature type="domain" description="Rhodanese" evidence="1">
    <location>
        <begin position="12"/>
        <end position="79"/>
    </location>
</feature>
<dbReference type="PANTHER" id="PTHR43031:SF1">
    <property type="entry name" value="PYRIDINE NUCLEOTIDE-DISULPHIDE OXIDOREDUCTASE"/>
    <property type="match status" value="1"/>
</dbReference>
<dbReference type="Gene3D" id="3.40.250.10">
    <property type="entry name" value="Rhodanese-like domain"/>
    <property type="match status" value="1"/>
</dbReference>
<organism evidence="2 3">
    <name type="scientific">Algoriella xinjiangensis</name>
    <dbReference type="NCBI Taxonomy" id="684065"/>
    <lineage>
        <taxon>Bacteria</taxon>
        <taxon>Pseudomonadati</taxon>
        <taxon>Bacteroidota</taxon>
        <taxon>Flavobacteriia</taxon>
        <taxon>Flavobacteriales</taxon>
        <taxon>Weeksellaceae</taxon>
        <taxon>Algoriella</taxon>
    </lineage>
</organism>
<dbReference type="InterPro" id="IPR036873">
    <property type="entry name" value="Rhodanese-like_dom_sf"/>
</dbReference>
<dbReference type="STRING" id="684065.SAMN05421738_11272"/>
<accession>A0A1I4Z1I1</accession>